<evidence type="ECO:0000313" key="3">
    <source>
        <dbReference type="EMBL" id="HEF65995.1"/>
    </source>
</evidence>
<dbReference type="PANTHER" id="PTHR32089:SF112">
    <property type="entry name" value="LYSOZYME-LIKE PROTEIN-RELATED"/>
    <property type="match status" value="1"/>
</dbReference>
<comment type="similarity">
    <text evidence="2">Belongs to the methyl-accepting chemotaxis (MCP) protein family.</text>
</comment>
<dbReference type="SMART" id="SM00283">
    <property type="entry name" value="MA"/>
    <property type="match status" value="1"/>
</dbReference>
<reference evidence="3" key="1">
    <citation type="journal article" date="2020" name="mSystems">
        <title>Genome- and Community-Level Interaction Insights into Carbon Utilization and Element Cycling Functions of Hydrothermarchaeota in Hydrothermal Sediment.</title>
        <authorList>
            <person name="Zhou Z."/>
            <person name="Liu Y."/>
            <person name="Xu W."/>
            <person name="Pan J."/>
            <person name="Luo Z.H."/>
            <person name="Li M."/>
        </authorList>
    </citation>
    <scope>NUCLEOTIDE SEQUENCE [LARGE SCALE GENOMIC DNA]</scope>
    <source>
        <strain evidence="3">SpSt-222</strain>
    </source>
</reference>
<dbReference type="EMBL" id="DSJL01000011">
    <property type="protein sequence ID" value="HEF65995.1"/>
    <property type="molecule type" value="Genomic_DNA"/>
</dbReference>
<dbReference type="PROSITE" id="PS50111">
    <property type="entry name" value="CHEMOTAXIS_TRANSDUC_2"/>
    <property type="match status" value="1"/>
</dbReference>
<dbReference type="SUPFAM" id="SSF58104">
    <property type="entry name" value="Methyl-accepting chemotaxis protein (MCP) signaling domain"/>
    <property type="match status" value="2"/>
</dbReference>
<evidence type="ECO:0000256" key="2">
    <source>
        <dbReference type="ARBA" id="ARBA00029447"/>
    </source>
</evidence>
<dbReference type="AlphaFoldDB" id="A0A7C1FSL1"/>
<name>A0A7C1FSL1_THERO</name>
<comment type="caution">
    <text evidence="3">The sequence shown here is derived from an EMBL/GenBank/DDBJ whole genome shotgun (WGS) entry which is preliminary data.</text>
</comment>
<dbReference type="PANTHER" id="PTHR32089">
    <property type="entry name" value="METHYL-ACCEPTING CHEMOTAXIS PROTEIN MCPB"/>
    <property type="match status" value="1"/>
</dbReference>
<protein>
    <submittedName>
        <fullName evidence="3">Methyl-accepting chemotaxis protein</fullName>
    </submittedName>
</protein>
<dbReference type="PROSITE" id="PS50885">
    <property type="entry name" value="HAMP"/>
    <property type="match status" value="1"/>
</dbReference>
<dbReference type="Gene3D" id="1.10.287.130">
    <property type="match status" value="1"/>
</dbReference>
<proteinExistence type="inferred from homology"/>
<dbReference type="Gene3D" id="1.10.287.950">
    <property type="entry name" value="Methyl-accepting chemotaxis protein"/>
    <property type="match status" value="1"/>
</dbReference>
<evidence type="ECO:0000256" key="1">
    <source>
        <dbReference type="ARBA" id="ARBA00023224"/>
    </source>
</evidence>
<gene>
    <name evidence="3" type="ORF">ENP47_10410</name>
</gene>
<accession>A0A7C1FSL1</accession>
<dbReference type="InterPro" id="IPR004089">
    <property type="entry name" value="MCPsignal_dom"/>
</dbReference>
<organism evidence="3">
    <name type="scientific">Thermomicrobium roseum</name>
    <dbReference type="NCBI Taxonomy" id="500"/>
    <lineage>
        <taxon>Bacteria</taxon>
        <taxon>Pseudomonadati</taxon>
        <taxon>Thermomicrobiota</taxon>
        <taxon>Thermomicrobia</taxon>
        <taxon>Thermomicrobiales</taxon>
        <taxon>Thermomicrobiaceae</taxon>
        <taxon>Thermomicrobium</taxon>
    </lineage>
</organism>
<dbReference type="InterPro" id="IPR003660">
    <property type="entry name" value="HAMP_dom"/>
</dbReference>
<dbReference type="GO" id="GO:0007165">
    <property type="term" value="P:signal transduction"/>
    <property type="evidence" value="ECO:0007669"/>
    <property type="project" value="UniProtKB-KW"/>
</dbReference>
<dbReference type="CDD" id="cd11386">
    <property type="entry name" value="MCP_signal"/>
    <property type="match status" value="1"/>
</dbReference>
<sequence>MGGLGLVKPKLSRGVPPTERPCKASSLYRIARDFSSIFLAFSLGATPRHTSRTPCLSLASESHSCCRYLHPGDVGAVVTRGDQVSNAGVSLQVADRSRDRISLWVLWGHAVAALAVTLLFAKHPLWQALAGATILSAIATAAYPLLAGSRYYRLLVAALLMAYAALLIHLSGGLIEMHFQIFVALAFLIIYYDWFPIVLAAGLIAIHHVLFNIFFPYSVYKDGPSWTITFIHAFFVVLQTAVGILIAQRIRSSALAVAHAARRLAAEQVPAFASALRRIAAGDLTQSVQFSSDDVRVSWQDEIGCMVESFNAVQHQLGSAAHELDAMVNQLRTMVADIQQAADGLTGAMEQMDRAATESADAMREVSTSMADVGQGTAEVTRAATTARNSMEQLQQVVQSVAAGASAQARSLERINAAANELVAHVQRVLADTSAVEEATMNTRQSADAGADAVRHTVNAMLEIRNVVLAAAERVAKLGELGQQISAVVETIDNLAEQTNLLALNAAIEAARAGEHGRGFAVVADEVRKLAERSRRETQDIAALIDQVRTATEQAVAAMRTGAERVTSGTDRADQAGQALQAILDAVERTSEKVSAISAAARQMAQASERVVAALRDISAVIEQNATAAEEMAAQAAQVTDAVKAIDRVVGNQQRSAELATAQVDAAAQAIEAVSTQAQIVGRYAARLRSLIANFTLGKQPQYTIEGSQADGRLAGNPAVTEPVHAGSNGRSRQESHPLSKGGLVGALRANGRSHE</sequence>
<dbReference type="SMART" id="SM00304">
    <property type="entry name" value="HAMP"/>
    <property type="match status" value="1"/>
</dbReference>
<dbReference type="GO" id="GO:0016020">
    <property type="term" value="C:membrane"/>
    <property type="evidence" value="ECO:0007669"/>
    <property type="project" value="InterPro"/>
</dbReference>
<dbReference type="Pfam" id="PF00015">
    <property type="entry name" value="MCPsignal"/>
    <property type="match status" value="1"/>
</dbReference>
<keyword evidence="1" id="KW-0807">Transducer</keyword>
<dbReference type="CDD" id="cd06225">
    <property type="entry name" value="HAMP"/>
    <property type="match status" value="1"/>
</dbReference>